<evidence type="ECO:0000313" key="2">
    <source>
        <dbReference type="Proteomes" id="UP000095282"/>
    </source>
</evidence>
<feature type="compositionally biased region" description="Polar residues" evidence="1">
    <location>
        <begin position="147"/>
        <end position="173"/>
    </location>
</feature>
<name>A0A1I7V1T2_9PELO</name>
<reference evidence="3" key="1">
    <citation type="submission" date="2016-11" db="UniProtKB">
        <authorList>
            <consortium name="WormBaseParasite"/>
        </authorList>
    </citation>
    <scope>IDENTIFICATION</scope>
</reference>
<dbReference type="WBParaSite" id="Csp11.Scaffold630.g21540.t1">
    <property type="protein sequence ID" value="Csp11.Scaffold630.g21540.t1"/>
    <property type="gene ID" value="Csp11.Scaffold630.g21540"/>
</dbReference>
<dbReference type="AlphaFoldDB" id="A0A1I7V1T2"/>
<feature type="region of interest" description="Disordered" evidence="1">
    <location>
        <begin position="439"/>
        <end position="472"/>
    </location>
</feature>
<keyword evidence="2" id="KW-1185">Reference proteome</keyword>
<proteinExistence type="predicted"/>
<evidence type="ECO:0000256" key="1">
    <source>
        <dbReference type="SAM" id="MobiDB-lite"/>
    </source>
</evidence>
<sequence>MSGVYKRNRGRQGRKRRETHLRAQSVLDADTSSVQNSTSRSITVIVDLSSDSDDDATEIQIIPRTSEGASDTDVPRRQAVVINPEPVMRLPANLNPSDFGAVTSCPSNTARITATKDQDSAEGDLDRGTPSETYNIVEDNSDLHPPVSSSTPQDSSLDTSELATGSNTMTEAGSRTVVRSEDIRSPIFVDKLIKLLEEVSKIKNSEETLVKDRIDWEDQDEEYFRRKEKEYYNCIERLRNELTKVDEYAFRADAANWHTAIKAKSDVLEYIDKLREKSLQIHQYLPFLIEHNDIRKWRSATKDAESDLEWGTLLKRDTGTMKLRIETLEKEIKRRNQKSRELTSQQKNIVEYQHKAVKRVQDYLLCSKQHLSDFEHNLHKTRAKSIKMPVPGFTIVSCSSGMIRLAAKDRVKVTNTSNPQFWGVVTSQGHTLTLPSFFIRLGSSNGRPPTTGSNGSGGTGGGTPPPPKRRRC</sequence>
<accession>A0A1I7V1T2</accession>
<feature type="compositionally biased region" description="Basic residues" evidence="1">
    <location>
        <begin position="1"/>
        <end position="19"/>
    </location>
</feature>
<evidence type="ECO:0000313" key="3">
    <source>
        <dbReference type="WBParaSite" id="Csp11.Scaffold630.g21540.t1"/>
    </source>
</evidence>
<organism evidence="2 3">
    <name type="scientific">Caenorhabditis tropicalis</name>
    <dbReference type="NCBI Taxonomy" id="1561998"/>
    <lineage>
        <taxon>Eukaryota</taxon>
        <taxon>Metazoa</taxon>
        <taxon>Ecdysozoa</taxon>
        <taxon>Nematoda</taxon>
        <taxon>Chromadorea</taxon>
        <taxon>Rhabditida</taxon>
        <taxon>Rhabditina</taxon>
        <taxon>Rhabditomorpha</taxon>
        <taxon>Rhabditoidea</taxon>
        <taxon>Rhabditidae</taxon>
        <taxon>Peloderinae</taxon>
        <taxon>Caenorhabditis</taxon>
    </lineage>
</organism>
<feature type="compositionally biased region" description="Basic and acidic residues" evidence="1">
    <location>
        <begin position="114"/>
        <end position="129"/>
    </location>
</feature>
<feature type="region of interest" description="Disordered" evidence="1">
    <location>
        <begin position="1"/>
        <end position="38"/>
    </location>
</feature>
<dbReference type="Proteomes" id="UP000095282">
    <property type="component" value="Unplaced"/>
</dbReference>
<feature type="region of interest" description="Disordered" evidence="1">
    <location>
        <begin position="114"/>
        <end position="174"/>
    </location>
</feature>
<protein>
    <submittedName>
        <fullName evidence="3">SH3 domain-containing protein</fullName>
    </submittedName>
</protein>